<keyword evidence="1" id="KW-1133">Transmembrane helix</keyword>
<sequence>MHLPLRTLILAVIESIASGEEYYLGGIIGAALIVVGLYLIVWGKNQESQISIEDSVNSRESSGNYSLVQTLLD</sequence>
<evidence type="ECO:0000256" key="2">
    <source>
        <dbReference type="SAM" id="SignalP"/>
    </source>
</evidence>
<organism evidence="3 4">
    <name type="scientific">Morella rubra</name>
    <name type="common">Chinese bayberry</name>
    <dbReference type="NCBI Taxonomy" id="262757"/>
    <lineage>
        <taxon>Eukaryota</taxon>
        <taxon>Viridiplantae</taxon>
        <taxon>Streptophyta</taxon>
        <taxon>Embryophyta</taxon>
        <taxon>Tracheophyta</taxon>
        <taxon>Spermatophyta</taxon>
        <taxon>Magnoliopsida</taxon>
        <taxon>eudicotyledons</taxon>
        <taxon>Gunneridae</taxon>
        <taxon>Pentapetalae</taxon>
        <taxon>rosids</taxon>
        <taxon>fabids</taxon>
        <taxon>Fagales</taxon>
        <taxon>Myricaceae</taxon>
        <taxon>Morella</taxon>
    </lineage>
</organism>
<evidence type="ECO:0000313" key="4">
    <source>
        <dbReference type="Proteomes" id="UP000516437"/>
    </source>
</evidence>
<feature type="chain" id="PRO_5025685017" evidence="2">
    <location>
        <begin position="20"/>
        <end position="73"/>
    </location>
</feature>
<evidence type="ECO:0000313" key="3">
    <source>
        <dbReference type="EMBL" id="KAB1200492.1"/>
    </source>
</evidence>
<dbReference type="Proteomes" id="UP000516437">
    <property type="component" value="Unassembled WGS sequence"/>
</dbReference>
<evidence type="ECO:0000256" key="1">
    <source>
        <dbReference type="SAM" id="Phobius"/>
    </source>
</evidence>
<gene>
    <name evidence="3" type="ORF">CJ030_MR0G007052</name>
</gene>
<comment type="caution">
    <text evidence="3">The sequence shown here is derived from an EMBL/GenBank/DDBJ whole genome shotgun (WGS) entry which is preliminary data.</text>
</comment>
<name>A0A6A1UJS7_9ROSI</name>
<keyword evidence="1" id="KW-0472">Membrane</keyword>
<accession>A0A6A1UJS7</accession>
<keyword evidence="2" id="KW-0732">Signal</keyword>
<keyword evidence="1" id="KW-0812">Transmembrane</keyword>
<dbReference type="AlphaFoldDB" id="A0A6A1UJS7"/>
<keyword evidence="4" id="KW-1185">Reference proteome</keyword>
<protein>
    <submittedName>
        <fullName evidence="3">Protein WALLS ARE THIN 1</fullName>
    </submittedName>
</protein>
<dbReference type="EMBL" id="RXIC02000156">
    <property type="protein sequence ID" value="KAB1200492.1"/>
    <property type="molecule type" value="Genomic_DNA"/>
</dbReference>
<feature type="signal peptide" evidence="2">
    <location>
        <begin position="1"/>
        <end position="19"/>
    </location>
</feature>
<reference evidence="3 4" key="1">
    <citation type="journal article" date="2019" name="Plant Biotechnol. J.">
        <title>The red bayberry genome and genetic basis of sex determination.</title>
        <authorList>
            <person name="Jia H.M."/>
            <person name="Jia H.J."/>
            <person name="Cai Q.L."/>
            <person name="Wang Y."/>
            <person name="Zhao H.B."/>
            <person name="Yang W.F."/>
            <person name="Wang G.Y."/>
            <person name="Li Y.H."/>
            <person name="Zhan D.L."/>
            <person name="Shen Y.T."/>
            <person name="Niu Q.F."/>
            <person name="Chang L."/>
            <person name="Qiu J."/>
            <person name="Zhao L."/>
            <person name="Xie H.B."/>
            <person name="Fu W.Y."/>
            <person name="Jin J."/>
            <person name="Li X.W."/>
            <person name="Jiao Y."/>
            <person name="Zhou C.C."/>
            <person name="Tu T."/>
            <person name="Chai C.Y."/>
            <person name="Gao J.L."/>
            <person name="Fan L.J."/>
            <person name="van de Weg E."/>
            <person name="Wang J.Y."/>
            <person name="Gao Z.S."/>
        </authorList>
    </citation>
    <scope>NUCLEOTIDE SEQUENCE [LARGE SCALE GENOMIC DNA]</scope>
    <source>
        <tissue evidence="3">Leaves</tissue>
    </source>
</reference>
<proteinExistence type="predicted"/>
<feature type="transmembrane region" description="Helical" evidence="1">
    <location>
        <begin position="22"/>
        <end position="41"/>
    </location>
</feature>